<dbReference type="GO" id="GO:0019441">
    <property type="term" value="P:L-tryptophan catabolic process to kynurenine"/>
    <property type="evidence" value="ECO:0007669"/>
    <property type="project" value="InterPro"/>
</dbReference>
<dbReference type="Gene3D" id="1.20.58.480">
    <property type="match status" value="1"/>
</dbReference>
<protein>
    <submittedName>
        <fullName evidence="7">Indoleamine 2,3-dioxygenase</fullName>
    </submittedName>
</protein>
<accession>A0A8H7IEY1</accession>
<keyword evidence="4" id="KW-0349">Heme</keyword>
<evidence type="ECO:0000313" key="7">
    <source>
        <dbReference type="EMBL" id="KAF8754168.1"/>
    </source>
</evidence>
<comment type="caution">
    <text evidence="7">The sequence shown here is derived from an EMBL/GenBank/DDBJ whole genome shotgun (WGS) entry which is preliminary data.</text>
</comment>
<evidence type="ECO:0000256" key="4">
    <source>
        <dbReference type="PIRSR" id="PIRSR600898-1"/>
    </source>
</evidence>
<evidence type="ECO:0000256" key="5">
    <source>
        <dbReference type="SAM" id="MobiDB-lite"/>
    </source>
</evidence>
<dbReference type="SUPFAM" id="SSF140959">
    <property type="entry name" value="Indolic compounds 2,3-dioxygenase-like"/>
    <property type="match status" value="1"/>
</dbReference>
<dbReference type="GO" id="GO:0033754">
    <property type="term" value="F:indoleamine 2,3-dioxygenase activity"/>
    <property type="evidence" value="ECO:0007669"/>
    <property type="project" value="TreeGrafter"/>
</dbReference>
<gene>
    <name evidence="7" type="ORF">RHS01_06262</name>
</gene>
<dbReference type="AlphaFoldDB" id="A0A8H7IEY1"/>
<evidence type="ECO:0000313" key="8">
    <source>
        <dbReference type="Proteomes" id="UP000614334"/>
    </source>
</evidence>
<comment type="similarity">
    <text evidence="1">Belongs to the indoleamine 2,3-dioxygenase family.</text>
</comment>
<evidence type="ECO:0000256" key="6">
    <source>
        <dbReference type="SAM" id="SignalP"/>
    </source>
</evidence>
<sequence length="502" mass="56524">MIPELPWLILFSLFLSTFWLAVRSWPKSPLDSPQDPPLDKIDLSYFASSYGDYEQWELLLDAAFTNFTCPGDEESVPESQVQFGECWRQSVRKLPVLSIQPLEFDLRRARRAHHVLAFITQFYVQSLPPRTVTYADTVLWNWELIEPSQPMSSSNIRIKDLFTRDPQEEHFFLTSARIEIRGLEAMDIMAKFCAKSRRASPQKQSRSAWLRILPDSLKWLMTLLLFWMLFVRDVILCSFTSHSARSWIRGADQGADSPMWFYEGVDGQGIEMQCSGPSAGQSALMHAFDVFLDIVHPNSRASRGCSFAINFPITPPSSPGMHGKDINDISQCPFASKISTVDPAYNPHVQSSRTQADTGLDTPPLTPLESEVPTVIPVDLKIPAHGGEPIDTSFLGRMRKYMPGGHQLFLDHLRSLKFGPTIRALAQDSTHLANSYNVALQALSGFRDAHIRVVTRYVICPARSKTVVRDPALDSGSVRGTGGTSLVPLLKVYRDETLHRRI</sequence>
<proteinExistence type="inferred from homology"/>
<evidence type="ECO:0000256" key="2">
    <source>
        <dbReference type="ARBA" id="ARBA00022723"/>
    </source>
</evidence>
<keyword evidence="7" id="KW-0223">Dioxygenase</keyword>
<keyword evidence="2 4" id="KW-0479">Metal-binding</keyword>
<dbReference type="PANTHER" id="PTHR28657:SF5">
    <property type="entry name" value="INDOLEAMINE 2,3-DIOXYGENASE"/>
    <property type="match status" value="1"/>
</dbReference>
<feature type="chain" id="PRO_5034802084" evidence="6">
    <location>
        <begin position="25"/>
        <end position="502"/>
    </location>
</feature>
<feature type="signal peptide" evidence="6">
    <location>
        <begin position="1"/>
        <end position="24"/>
    </location>
</feature>
<feature type="region of interest" description="Disordered" evidence="5">
    <location>
        <begin position="348"/>
        <end position="370"/>
    </location>
</feature>
<dbReference type="GO" id="GO:0034354">
    <property type="term" value="P:'de novo' NAD+ biosynthetic process from L-tryptophan"/>
    <property type="evidence" value="ECO:0007669"/>
    <property type="project" value="TreeGrafter"/>
</dbReference>
<evidence type="ECO:0000256" key="1">
    <source>
        <dbReference type="ARBA" id="ARBA00007119"/>
    </source>
</evidence>
<dbReference type="PANTHER" id="PTHR28657">
    <property type="entry name" value="INDOLEAMINE 2,3-DIOXYGENASE"/>
    <property type="match status" value="1"/>
</dbReference>
<dbReference type="Pfam" id="PF01231">
    <property type="entry name" value="IDO"/>
    <property type="match status" value="2"/>
</dbReference>
<dbReference type="EMBL" id="JACYCF010000011">
    <property type="protein sequence ID" value="KAF8754168.1"/>
    <property type="molecule type" value="Genomic_DNA"/>
</dbReference>
<dbReference type="GO" id="GO:0020037">
    <property type="term" value="F:heme binding"/>
    <property type="evidence" value="ECO:0007669"/>
    <property type="project" value="InterPro"/>
</dbReference>
<dbReference type="InterPro" id="IPR000898">
    <property type="entry name" value="Indolamine_dOase"/>
</dbReference>
<dbReference type="GO" id="GO:0005737">
    <property type="term" value="C:cytoplasm"/>
    <property type="evidence" value="ECO:0007669"/>
    <property type="project" value="TreeGrafter"/>
</dbReference>
<feature type="compositionally biased region" description="Polar residues" evidence="5">
    <location>
        <begin position="348"/>
        <end position="357"/>
    </location>
</feature>
<name>A0A8H7IEY1_9AGAM</name>
<reference evidence="7" key="1">
    <citation type="submission" date="2020-09" db="EMBL/GenBank/DDBJ databases">
        <title>Comparative genome analyses of four rice-infecting Rhizoctonia solani isolates reveal extensive enrichment of homogalacturonan modification genes.</title>
        <authorList>
            <person name="Lee D.-Y."/>
            <person name="Jeon J."/>
            <person name="Kim K.-T."/>
            <person name="Cheong K."/>
            <person name="Song H."/>
            <person name="Choi G."/>
            <person name="Ko J."/>
            <person name="Opiyo S.O."/>
            <person name="Zuo S."/>
            <person name="Madhav S."/>
            <person name="Lee Y.-H."/>
            <person name="Wang G.-L."/>
        </authorList>
    </citation>
    <scope>NUCLEOTIDE SEQUENCE</scope>
    <source>
        <strain evidence="7">AG1-IA B2</strain>
    </source>
</reference>
<evidence type="ECO:0000256" key="3">
    <source>
        <dbReference type="ARBA" id="ARBA00023004"/>
    </source>
</evidence>
<organism evidence="7 8">
    <name type="scientific">Rhizoctonia solani</name>
    <dbReference type="NCBI Taxonomy" id="456999"/>
    <lineage>
        <taxon>Eukaryota</taxon>
        <taxon>Fungi</taxon>
        <taxon>Dikarya</taxon>
        <taxon>Basidiomycota</taxon>
        <taxon>Agaricomycotina</taxon>
        <taxon>Agaricomycetes</taxon>
        <taxon>Cantharellales</taxon>
        <taxon>Ceratobasidiaceae</taxon>
        <taxon>Rhizoctonia</taxon>
    </lineage>
</organism>
<feature type="binding site" description="proximal binding residue" evidence="4">
    <location>
        <position position="450"/>
    </location>
    <ligand>
        <name>heme b</name>
        <dbReference type="ChEBI" id="CHEBI:60344"/>
    </ligand>
    <ligandPart>
        <name>Fe</name>
        <dbReference type="ChEBI" id="CHEBI:18248"/>
    </ligandPart>
</feature>
<keyword evidence="7" id="KW-0560">Oxidoreductase</keyword>
<keyword evidence="6" id="KW-0732">Signal</keyword>
<keyword evidence="3 4" id="KW-0408">Iron</keyword>
<dbReference type="Proteomes" id="UP000614334">
    <property type="component" value="Unassembled WGS sequence"/>
</dbReference>
<dbReference type="InterPro" id="IPR037217">
    <property type="entry name" value="Trp/Indoleamine_2_3_dOase-like"/>
</dbReference>
<dbReference type="GO" id="GO:0046872">
    <property type="term" value="F:metal ion binding"/>
    <property type="evidence" value="ECO:0007669"/>
    <property type="project" value="UniProtKB-KW"/>
</dbReference>